<dbReference type="EMBL" id="LITT01000046">
    <property type="protein sequence ID" value="OAA83898.1"/>
    <property type="molecule type" value="Genomic_DNA"/>
</dbReference>
<comment type="cofactor">
    <cofactor evidence="1">
        <name>Zn(2+)</name>
        <dbReference type="ChEBI" id="CHEBI:29105"/>
    </cofactor>
</comment>
<dbReference type="InterPro" id="IPR032466">
    <property type="entry name" value="Metal_Hydrolase"/>
</dbReference>
<dbReference type="GO" id="GO:0005829">
    <property type="term" value="C:cytosol"/>
    <property type="evidence" value="ECO:0007669"/>
    <property type="project" value="TreeGrafter"/>
</dbReference>
<evidence type="ECO:0000313" key="7">
    <source>
        <dbReference type="EMBL" id="OAA83898.1"/>
    </source>
</evidence>
<reference evidence="7 8" key="1">
    <citation type="journal article" date="2015" name="Biotechnol. Bioeng.">
        <title>Genome sequence and phenotypic characterization of Caulobacter segnis.</title>
        <authorList>
            <person name="Patel S."/>
            <person name="Fletcher B."/>
            <person name="Scott D.C."/>
            <person name="Ely B."/>
        </authorList>
    </citation>
    <scope>NUCLEOTIDE SEQUENCE [LARGE SCALE GENOMIC DNA]</scope>
    <source>
        <strain evidence="7 8">ERI-2</strain>
    </source>
</reference>
<feature type="domain" description="Amidohydrolase-related" evidence="6">
    <location>
        <begin position="49"/>
        <end position="439"/>
    </location>
</feature>
<dbReference type="PANTHER" id="PTHR11647:SF1">
    <property type="entry name" value="COLLAPSIN RESPONSE MEDIATOR PROTEIN"/>
    <property type="match status" value="1"/>
</dbReference>
<organism evidence="7 8">
    <name type="scientific">Clostridium ljungdahlii</name>
    <dbReference type="NCBI Taxonomy" id="1538"/>
    <lineage>
        <taxon>Bacteria</taxon>
        <taxon>Bacillati</taxon>
        <taxon>Bacillota</taxon>
        <taxon>Clostridia</taxon>
        <taxon>Eubacteriales</taxon>
        <taxon>Clostridiaceae</taxon>
        <taxon>Clostridium</taxon>
    </lineage>
</organism>
<dbReference type="SUPFAM" id="SSF51556">
    <property type="entry name" value="Metallo-dependent hydrolases"/>
    <property type="match status" value="1"/>
</dbReference>
<accession>A0A162L3K8</accession>
<evidence type="ECO:0000256" key="1">
    <source>
        <dbReference type="ARBA" id="ARBA00001947"/>
    </source>
</evidence>
<dbReference type="Proteomes" id="UP000077407">
    <property type="component" value="Unassembled WGS sequence"/>
</dbReference>
<protein>
    <submittedName>
        <fullName evidence="7">D-hydantoinase</fullName>
        <ecNumber evidence="7">3.5.2.-</ecNumber>
    </submittedName>
</protein>
<dbReference type="FunFam" id="3.20.20.140:FF:000076">
    <property type="entry name" value="Dihydropyrimidinase like 2"/>
    <property type="match status" value="1"/>
</dbReference>
<evidence type="ECO:0000256" key="2">
    <source>
        <dbReference type="ARBA" id="ARBA00008829"/>
    </source>
</evidence>
<dbReference type="PANTHER" id="PTHR11647">
    <property type="entry name" value="HYDRANTOINASE/DIHYDROPYRIMIDINASE FAMILY MEMBER"/>
    <property type="match status" value="1"/>
</dbReference>
<dbReference type="InterPro" id="IPR050378">
    <property type="entry name" value="Metallo-dep_Hydrolases_sf"/>
</dbReference>
<proteinExistence type="inferred from homology"/>
<dbReference type="CDD" id="cd01314">
    <property type="entry name" value="D-HYD"/>
    <property type="match status" value="1"/>
</dbReference>
<dbReference type="RefSeq" id="WP_063556359.1">
    <property type="nucleotide sequence ID" value="NZ_LITT01000046.1"/>
</dbReference>
<dbReference type="Gene3D" id="3.20.20.140">
    <property type="entry name" value="Metal-dependent hydrolases"/>
    <property type="match status" value="1"/>
</dbReference>
<dbReference type="Pfam" id="PF01979">
    <property type="entry name" value="Amidohydro_1"/>
    <property type="match status" value="1"/>
</dbReference>
<dbReference type="InterPro" id="IPR011059">
    <property type="entry name" value="Metal-dep_hydrolase_composite"/>
</dbReference>
<dbReference type="OrthoDB" id="9765462at2"/>
<comment type="caution">
    <text evidence="7">The sequence shown here is derived from an EMBL/GenBank/DDBJ whole genome shotgun (WGS) entry which is preliminary data.</text>
</comment>
<gene>
    <name evidence="7" type="ORF">WY13_03027</name>
</gene>
<dbReference type="GO" id="GO:0016812">
    <property type="term" value="F:hydrolase activity, acting on carbon-nitrogen (but not peptide) bonds, in cyclic amides"/>
    <property type="evidence" value="ECO:0007669"/>
    <property type="project" value="TreeGrafter"/>
</dbReference>
<dbReference type="AlphaFoldDB" id="A0A162L3K8"/>
<evidence type="ECO:0000256" key="5">
    <source>
        <dbReference type="PIRSR" id="PIRSR611778-50"/>
    </source>
</evidence>
<comment type="PTM">
    <text evidence="5">Carbamylation allows a single lysine to coordinate two divalent metal cations.</text>
</comment>
<evidence type="ECO:0000313" key="8">
    <source>
        <dbReference type="Proteomes" id="UP000077407"/>
    </source>
</evidence>
<dbReference type="SUPFAM" id="SSF51338">
    <property type="entry name" value="Composite domain of metallo-dependent hydrolases"/>
    <property type="match status" value="2"/>
</dbReference>
<evidence type="ECO:0000256" key="4">
    <source>
        <dbReference type="ARBA" id="ARBA00022801"/>
    </source>
</evidence>
<dbReference type="NCBIfam" id="TIGR02033">
    <property type="entry name" value="D-hydantoinase"/>
    <property type="match status" value="1"/>
</dbReference>
<dbReference type="Gene3D" id="2.30.40.10">
    <property type="entry name" value="Urease, subunit C, domain 1"/>
    <property type="match status" value="1"/>
</dbReference>
<keyword evidence="4 7" id="KW-0378">Hydrolase</keyword>
<feature type="modified residue" description="N6-carboxylysine" evidence="5">
    <location>
        <position position="149"/>
    </location>
</feature>
<sequence>MGIVLEGGKIVTAVDSYCSDIRIEDERIVSIGNDIEKSGDEVISVKGCYILPGGIDTHTHFDLESGSIVTADNFETGTKAALVGGTTTILDYATQNKGETLKEALRKQHKKSDGICYCDYGFHMGITDWNDKTSCEMEDMVKEGVTSFKLYMAYKKTLQVDDGVIFEALKRSKELKSLITFHCENGDIIEALINEAKSKGDSSPYYHPLTRPALVEKEAIVRLLNIAEIADTPVYIVHLSTREGLLSILDAKKRGIKVYAETCPQYLLLDDSCYGDKNSHNFEGAKYVMSPPLRKAYDNDALWKGISSREIMTIGTDHCSFNYKGQKEIGIDDFSKIPNGAPGVEHRIGLMYTYGVLKNRISMNEMVALTSTNAAKLFGLFPQKGTIAVGSDADIVVWDPAFSKAISVKNQMQNVDYTPYEGFEQKGRVLHAFLRGNKVISNGKFIEDKPLGKYLYRTQPEGISYDKSFR</sequence>
<dbReference type="PATRIC" id="fig|1538.10.peg.3047"/>
<name>A0A162L3K8_9CLOT</name>
<dbReference type="InterPro" id="IPR011778">
    <property type="entry name" value="Hydantoinase/dihydroPyrase"/>
</dbReference>
<comment type="similarity">
    <text evidence="2">Belongs to the metallo-dependent hydrolases superfamily. Hydantoinase/dihydropyrimidinase family.</text>
</comment>
<dbReference type="GO" id="GO:0046872">
    <property type="term" value="F:metal ion binding"/>
    <property type="evidence" value="ECO:0007669"/>
    <property type="project" value="UniProtKB-KW"/>
</dbReference>
<evidence type="ECO:0000259" key="6">
    <source>
        <dbReference type="Pfam" id="PF01979"/>
    </source>
</evidence>
<keyword evidence="3" id="KW-0479">Metal-binding</keyword>
<dbReference type="EC" id="3.5.2.-" evidence="7"/>
<dbReference type="InterPro" id="IPR006680">
    <property type="entry name" value="Amidohydro-rel"/>
</dbReference>
<evidence type="ECO:0000256" key="3">
    <source>
        <dbReference type="ARBA" id="ARBA00022723"/>
    </source>
</evidence>